<evidence type="ECO:0000256" key="5">
    <source>
        <dbReference type="ARBA" id="ARBA00022840"/>
    </source>
</evidence>
<dbReference type="GO" id="GO:0005759">
    <property type="term" value="C:mitochondrial matrix"/>
    <property type="evidence" value="ECO:0007669"/>
    <property type="project" value="UniProtKB-SubCell"/>
</dbReference>
<evidence type="ECO:0000313" key="16">
    <source>
        <dbReference type="Proteomes" id="UP000007110"/>
    </source>
</evidence>
<protein>
    <recommendedName>
        <fullName evidence="13">Probable proline--tRNA ligase, mitochondrial</fullName>
        <ecNumber evidence="2">6.1.1.15</ecNumber>
    </recommendedName>
    <alternativeName>
        <fullName evidence="10">Prolyl-tRNA synthetase</fullName>
    </alternativeName>
</protein>
<keyword evidence="5" id="KW-0067">ATP-binding</keyword>
<dbReference type="RefSeq" id="XP_030850738.1">
    <property type="nucleotide sequence ID" value="XM_030994878.1"/>
</dbReference>
<evidence type="ECO:0000256" key="3">
    <source>
        <dbReference type="ARBA" id="ARBA00022598"/>
    </source>
</evidence>
<evidence type="ECO:0000256" key="8">
    <source>
        <dbReference type="ARBA" id="ARBA00023128"/>
    </source>
</evidence>
<dbReference type="InterPro" id="IPR004154">
    <property type="entry name" value="Anticodon-bd"/>
</dbReference>
<evidence type="ECO:0000259" key="14">
    <source>
        <dbReference type="PROSITE" id="PS50862"/>
    </source>
</evidence>
<dbReference type="PANTHER" id="PTHR42753:SF10">
    <property type="entry name" value="PROLINE--TRNA LIGASE, MITOCHONDRIAL-RELATED"/>
    <property type="match status" value="1"/>
</dbReference>
<reference evidence="15" key="2">
    <citation type="submission" date="2021-01" db="UniProtKB">
        <authorList>
            <consortium name="EnsemblMetazoa"/>
        </authorList>
    </citation>
    <scope>IDENTIFICATION</scope>
</reference>
<evidence type="ECO:0000256" key="11">
    <source>
        <dbReference type="ARBA" id="ARBA00047671"/>
    </source>
</evidence>
<keyword evidence="4" id="KW-0547">Nucleotide-binding</keyword>
<evidence type="ECO:0000256" key="6">
    <source>
        <dbReference type="ARBA" id="ARBA00022917"/>
    </source>
</evidence>
<dbReference type="OrthoDB" id="10267474at2759"/>
<sequence>MVLIGKRCLSAFCQRVSKMYQPSFVLPEGSKVADVKCKSHRLMMEAGLIRQASPGTFHLLPLAMRALEKLIKVIDTEMQKVGGQKIAMPGMTPSSLWKTSGRYSDYGPELITLQDRHNVDYCLGPTHEEAVTDIVAGEKTLSHKRLPIKLYQITNKFRDEMRPRYGLLRGREFLMKDLYTFDSNLEGAEETYRSVCEAYQRIFSILDLPIVQAVGATGAIGGSSSHEFHLLSEIGEDHVYHCSRCGYAVNQETVEGVPSCRDHLSTPDCTMSLRQGIEVGHAFLLGTKYSKTFKADFFDKDGKPQLAEMGCYGLGVTRILAAAIEVLSSEKEIRWPQIIAPYQVCIVSPKEGGAERSAIHLAEWLYQDVCLHVPHLAADLLLDDRGHMTIGRRVKDAAHVGYPLIVVVGKRALEADPKFEVINTASGSTEYLSKVDLLQRMETITVL</sequence>
<comment type="function">
    <text evidence="12">Mitochondrial aminoacyl-tRNA synthetase that catalyzes the specific attachment of the proline amino acid (aa) to the homologous transfer RNA (tRNA), further participating in protein synthesis. The reaction occurs in a two steps: proline is first activated by ATP to form Pro-AMP and then transferred to the acceptor end of tRNA(Pro).</text>
</comment>
<evidence type="ECO:0000256" key="2">
    <source>
        <dbReference type="ARBA" id="ARBA00012831"/>
    </source>
</evidence>
<keyword evidence="16" id="KW-1185">Reference proteome</keyword>
<dbReference type="EnsemblMetazoa" id="XM_030994878">
    <property type="protein sequence ID" value="XP_030850738"/>
    <property type="gene ID" value="LOC578133"/>
</dbReference>
<dbReference type="InterPro" id="IPR045864">
    <property type="entry name" value="aa-tRNA-synth_II/BPL/LPL"/>
</dbReference>
<reference evidence="16" key="1">
    <citation type="submission" date="2015-02" db="EMBL/GenBank/DDBJ databases">
        <title>Genome sequencing for Strongylocentrotus purpuratus.</title>
        <authorList>
            <person name="Murali S."/>
            <person name="Liu Y."/>
            <person name="Vee V."/>
            <person name="English A."/>
            <person name="Wang M."/>
            <person name="Skinner E."/>
            <person name="Han Y."/>
            <person name="Muzny D.M."/>
            <person name="Worley K.C."/>
            <person name="Gibbs R.A."/>
        </authorList>
    </citation>
    <scope>NUCLEOTIDE SEQUENCE</scope>
</reference>
<comment type="subcellular location">
    <subcellularLocation>
        <location evidence="1">Mitochondrion matrix</location>
    </subcellularLocation>
</comment>
<keyword evidence="8" id="KW-0496">Mitochondrion</keyword>
<dbReference type="CTD" id="25973"/>
<dbReference type="CDD" id="cd00779">
    <property type="entry name" value="ProRS_core_prok"/>
    <property type="match status" value="1"/>
</dbReference>
<dbReference type="GO" id="GO:0006433">
    <property type="term" value="P:prolyl-tRNA aminoacylation"/>
    <property type="evidence" value="ECO:0000318"/>
    <property type="project" value="GO_Central"/>
</dbReference>
<organism evidence="15 16">
    <name type="scientific">Strongylocentrotus purpuratus</name>
    <name type="common">Purple sea urchin</name>
    <dbReference type="NCBI Taxonomy" id="7668"/>
    <lineage>
        <taxon>Eukaryota</taxon>
        <taxon>Metazoa</taxon>
        <taxon>Echinodermata</taxon>
        <taxon>Eleutherozoa</taxon>
        <taxon>Echinozoa</taxon>
        <taxon>Echinoidea</taxon>
        <taxon>Euechinoidea</taxon>
        <taxon>Echinacea</taxon>
        <taxon>Camarodonta</taxon>
        <taxon>Echinidea</taxon>
        <taxon>Strongylocentrotidae</taxon>
        <taxon>Strongylocentrotus</taxon>
    </lineage>
</organism>
<dbReference type="GO" id="GO:0005739">
    <property type="term" value="C:mitochondrion"/>
    <property type="evidence" value="ECO:0000318"/>
    <property type="project" value="GO_Central"/>
</dbReference>
<evidence type="ECO:0000256" key="12">
    <source>
        <dbReference type="ARBA" id="ARBA00058798"/>
    </source>
</evidence>
<dbReference type="AlphaFoldDB" id="A0A7M7PHG5"/>
<dbReference type="GeneID" id="578133"/>
<dbReference type="InterPro" id="IPR036621">
    <property type="entry name" value="Anticodon-bd_dom_sf"/>
</dbReference>
<dbReference type="InterPro" id="IPR033730">
    <property type="entry name" value="ProRS_core_prok"/>
</dbReference>
<dbReference type="GO" id="GO:0005524">
    <property type="term" value="F:ATP binding"/>
    <property type="evidence" value="ECO:0007669"/>
    <property type="project" value="UniProtKB-KW"/>
</dbReference>
<dbReference type="KEGG" id="spu:578133"/>
<evidence type="ECO:0000256" key="10">
    <source>
        <dbReference type="ARBA" id="ARBA00029731"/>
    </source>
</evidence>
<name>A0A7M7PHG5_STRPU</name>
<dbReference type="InterPro" id="IPR050062">
    <property type="entry name" value="Pro-tRNA_synthetase"/>
</dbReference>
<dbReference type="Proteomes" id="UP000007110">
    <property type="component" value="Unassembled WGS sequence"/>
</dbReference>
<keyword evidence="9" id="KW-0030">Aminoacyl-tRNA synthetase</keyword>
<dbReference type="SUPFAM" id="SSF52954">
    <property type="entry name" value="Class II aaRS ABD-related"/>
    <property type="match status" value="1"/>
</dbReference>
<evidence type="ECO:0000256" key="4">
    <source>
        <dbReference type="ARBA" id="ARBA00022741"/>
    </source>
</evidence>
<dbReference type="FunFam" id="3.40.50.800:FF:000020">
    <property type="entry name" value="Probable proline--tRNA ligase, mitochondrial"/>
    <property type="match status" value="1"/>
</dbReference>
<keyword evidence="6" id="KW-0648">Protein biosynthesis</keyword>
<dbReference type="PROSITE" id="PS50862">
    <property type="entry name" value="AA_TRNA_LIGASE_II"/>
    <property type="match status" value="1"/>
</dbReference>
<dbReference type="Pfam" id="PF03129">
    <property type="entry name" value="HGTP_anticodon"/>
    <property type="match status" value="1"/>
</dbReference>
<evidence type="ECO:0000256" key="7">
    <source>
        <dbReference type="ARBA" id="ARBA00022946"/>
    </source>
</evidence>
<evidence type="ECO:0000256" key="1">
    <source>
        <dbReference type="ARBA" id="ARBA00004305"/>
    </source>
</evidence>
<dbReference type="Pfam" id="PF00587">
    <property type="entry name" value="tRNA-synt_2b"/>
    <property type="match status" value="1"/>
</dbReference>
<dbReference type="InParanoid" id="A0A7M7PHG5"/>
<dbReference type="Gene3D" id="3.30.930.10">
    <property type="entry name" value="Bira Bifunctional Protein, Domain 2"/>
    <property type="match status" value="1"/>
</dbReference>
<evidence type="ECO:0000256" key="13">
    <source>
        <dbReference type="ARBA" id="ARBA00071545"/>
    </source>
</evidence>
<feature type="domain" description="Aminoacyl-transfer RNA synthetases class-II family profile" evidence="14">
    <location>
        <begin position="50"/>
        <end position="336"/>
    </location>
</feature>
<dbReference type="EC" id="6.1.1.15" evidence="2"/>
<dbReference type="InterPro" id="IPR006195">
    <property type="entry name" value="aa-tRNA-synth_II"/>
</dbReference>
<dbReference type="InterPro" id="IPR002316">
    <property type="entry name" value="Pro-tRNA-ligase_IIa"/>
</dbReference>
<evidence type="ECO:0000313" key="15">
    <source>
        <dbReference type="EnsemblMetazoa" id="XP_030850738"/>
    </source>
</evidence>
<dbReference type="PANTHER" id="PTHR42753">
    <property type="entry name" value="MITOCHONDRIAL RIBOSOME PROTEIN L39/PROLYL-TRNA LIGASE FAMILY MEMBER"/>
    <property type="match status" value="1"/>
</dbReference>
<dbReference type="PRINTS" id="PR01046">
    <property type="entry name" value="TRNASYNTHPRO"/>
</dbReference>
<proteinExistence type="predicted"/>
<dbReference type="FunFam" id="3.30.930.10:FF:000042">
    <property type="entry name" value="probable proline--tRNA ligase, mitochondrial"/>
    <property type="match status" value="1"/>
</dbReference>
<accession>A0A7M7PHG5</accession>
<dbReference type="GO" id="GO:0004827">
    <property type="term" value="F:proline-tRNA ligase activity"/>
    <property type="evidence" value="ECO:0000318"/>
    <property type="project" value="GO_Central"/>
</dbReference>
<dbReference type="Gene3D" id="3.40.50.800">
    <property type="entry name" value="Anticodon-binding domain"/>
    <property type="match status" value="1"/>
</dbReference>
<dbReference type="InterPro" id="IPR002314">
    <property type="entry name" value="aa-tRNA-synt_IIb"/>
</dbReference>
<comment type="catalytic activity">
    <reaction evidence="11">
        <text>tRNA(Pro) + L-proline + ATP = L-prolyl-tRNA(Pro) + AMP + diphosphate</text>
        <dbReference type="Rhea" id="RHEA:14305"/>
        <dbReference type="Rhea" id="RHEA-COMP:9700"/>
        <dbReference type="Rhea" id="RHEA-COMP:9702"/>
        <dbReference type="ChEBI" id="CHEBI:30616"/>
        <dbReference type="ChEBI" id="CHEBI:33019"/>
        <dbReference type="ChEBI" id="CHEBI:60039"/>
        <dbReference type="ChEBI" id="CHEBI:78442"/>
        <dbReference type="ChEBI" id="CHEBI:78532"/>
        <dbReference type="ChEBI" id="CHEBI:456215"/>
        <dbReference type="EC" id="6.1.1.15"/>
    </reaction>
</comment>
<dbReference type="OMA" id="NCDYAAN"/>
<keyword evidence="7" id="KW-0809">Transit peptide</keyword>
<dbReference type="SUPFAM" id="SSF55681">
    <property type="entry name" value="Class II aaRS and biotin synthetases"/>
    <property type="match status" value="1"/>
</dbReference>
<evidence type="ECO:0000256" key="9">
    <source>
        <dbReference type="ARBA" id="ARBA00023146"/>
    </source>
</evidence>
<keyword evidence="3" id="KW-0436">Ligase</keyword>